<sequence>MNWRNRAPRLSFALMSLISAIAGFYFAAGLAATLLPPSALYQLIFVLTVFPSSAALLLYLLRPALKARHILRHLALCATAATAMFASIYQGWVTPVEGMILALILLAGLFLVLPLPKHPR</sequence>
<feature type="transmembrane region" description="Helical" evidence="1">
    <location>
        <begin position="98"/>
        <end position="115"/>
    </location>
</feature>
<keyword evidence="1" id="KW-1133">Transmembrane helix</keyword>
<dbReference type="EMBL" id="FXXP01000001">
    <property type="protein sequence ID" value="SMX26795.1"/>
    <property type="molecule type" value="Genomic_DNA"/>
</dbReference>
<dbReference type="Proteomes" id="UP000225972">
    <property type="component" value="Unassembled WGS sequence"/>
</dbReference>
<feature type="transmembrane region" description="Helical" evidence="1">
    <location>
        <begin position="12"/>
        <end position="34"/>
    </location>
</feature>
<organism evidence="2 3">
    <name type="scientific">Pelagimonas phthalicica</name>
    <dbReference type="NCBI Taxonomy" id="1037362"/>
    <lineage>
        <taxon>Bacteria</taxon>
        <taxon>Pseudomonadati</taxon>
        <taxon>Pseudomonadota</taxon>
        <taxon>Alphaproteobacteria</taxon>
        <taxon>Rhodobacterales</taxon>
        <taxon>Roseobacteraceae</taxon>
        <taxon>Pelagimonas</taxon>
    </lineage>
</organism>
<keyword evidence="1" id="KW-0812">Transmembrane</keyword>
<feature type="transmembrane region" description="Helical" evidence="1">
    <location>
        <begin position="40"/>
        <end position="61"/>
    </location>
</feature>
<protein>
    <submittedName>
        <fullName evidence="2">Uncharacterized protein</fullName>
    </submittedName>
</protein>
<feature type="transmembrane region" description="Helical" evidence="1">
    <location>
        <begin position="73"/>
        <end position="92"/>
    </location>
</feature>
<dbReference type="RefSeq" id="WP_099242882.1">
    <property type="nucleotide sequence ID" value="NZ_FXXP01000001.1"/>
</dbReference>
<accession>A0A238J8S9</accession>
<keyword evidence="3" id="KW-1185">Reference proteome</keyword>
<reference evidence="3" key="1">
    <citation type="submission" date="2017-05" db="EMBL/GenBank/DDBJ databases">
        <authorList>
            <person name="Rodrigo-Torres L."/>
            <person name="Arahal R. D."/>
            <person name="Lucena T."/>
        </authorList>
    </citation>
    <scope>NUCLEOTIDE SEQUENCE [LARGE SCALE GENOMIC DNA]</scope>
    <source>
        <strain evidence="3">CECT 8649</strain>
    </source>
</reference>
<evidence type="ECO:0000313" key="3">
    <source>
        <dbReference type="Proteomes" id="UP000225972"/>
    </source>
</evidence>
<dbReference type="AlphaFoldDB" id="A0A238J8S9"/>
<evidence type="ECO:0000256" key="1">
    <source>
        <dbReference type="SAM" id="Phobius"/>
    </source>
</evidence>
<gene>
    <name evidence="2" type="ORF">TRP8649_00881</name>
</gene>
<proteinExistence type="predicted"/>
<name>A0A238J8S9_9RHOB</name>
<evidence type="ECO:0000313" key="2">
    <source>
        <dbReference type="EMBL" id="SMX26795.1"/>
    </source>
</evidence>
<keyword evidence="1" id="KW-0472">Membrane</keyword>